<keyword evidence="3" id="KW-1185">Reference proteome</keyword>
<reference evidence="2 3" key="1">
    <citation type="journal article" date="2018" name="New Phytol.">
        <title>Phylogenomics of Endogonaceae and evolution of mycorrhizas within Mucoromycota.</title>
        <authorList>
            <person name="Chang Y."/>
            <person name="Desiro A."/>
            <person name="Na H."/>
            <person name="Sandor L."/>
            <person name="Lipzen A."/>
            <person name="Clum A."/>
            <person name="Barry K."/>
            <person name="Grigoriev I.V."/>
            <person name="Martin F.M."/>
            <person name="Stajich J.E."/>
            <person name="Smith M.E."/>
            <person name="Bonito G."/>
            <person name="Spatafora J.W."/>
        </authorList>
    </citation>
    <scope>NUCLEOTIDE SEQUENCE [LARGE SCALE GENOMIC DNA]</scope>
    <source>
        <strain evidence="2 3">AD002</strain>
    </source>
</reference>
<sequence>MFVVDFPSKSQPATQTHSSLLSPAPPNATNIHGTQHHRRRPHLAGTGSGHPMVELRPCPRADRRHPRPRHARLVCLRHEYKDRPLVRLPLRQEGSDDPNEGARFADDTHSLACV</sequence>
<accession>A0A433QK11</accession>
<evidence type="ECO:0000256" key="1">
    <source>
        <dbReference type="SAM" id="MobiDB-lite"/>
    </source>
</evidence>
<evidence type="ECO:0000313" key="2">
    <source>
        <dbReference type="EMBL" id="RUS30094.1"/>
    </source>
</evidence>
<protein>
    <submittedName>
        <fullName evidence="2">Uncharacterized protein</fullName>
    </submittedName>
</protein>
<name>A0A433QK11_9FUNG</name>
<dbReference type="EMBL" id="RBNJ01004302">
    <property type="protein sequence ID" value="RUS30094.1"/>
    <property type="molecule type" value="Genomic_DNA"/>
</dbReference>
<feature type="region of interest" description="Disordered" evidence="1">
    <location>
        <begin position="1"/>
        <end position="69"/>
    </location>
</feature>
<proteinExistence type="predicted"/>
<dbReference type="Proteomes" id="UP000274822">
    <property type="component" value="Unassembled WGS sequence"/>
</dbReference>
<organism evidence="2 3">
    <name type="scientific">Jimgerdemannia flammicorona</name>
    <dbReference type="NCBI Taxonomy" id="994334"/>
    <lineage>
        <taxon>Eukaryota</taxon>
        <taxon>Fungi</taxon>
        <taxon>Fungi incertae sedis</taxon>
        <taxon>Mucoromycota</taxon>
        <taxon>Mucoromycotina</taxon>
        <taxon>Endogonomycetes</taxon>
        <taxon>Endogonales</taxon>
        <taxon>Endogonaceae</taxon>
        <taxon>Jimgerdemannia</taxon>
    </lineage>
</organism>
<gene>
    <name evidence="2" type="ORF">BC938DRAFT_479858</name>
</gene>
<comment type="caution">
    <text evidence="2">The sequence shown here is derived from an EMBL/GenBank/DDBJ whole genome shotgun (WGS) entry which is preliminary data.</text>
</comment>
<feature type="compositionally biased region" description="Basic and acidic residues" evidence="1">
    <location>
        <begin position="103"/>
        <end position="114"/>
    </location>
</feature>
<feature type="region of interest" description="Disordered" evidence="1">
    <location>
        <begin position="87"/>
        <end position="114"/>
    </location>
</feature>
<evidence type="ECO:0000313" key="3">
    <source>
        <dbReference type="Proteomes" id="UP000274822"/>
    </source>
</evidence>
<dbReference type="AlphaFoldDB" id="A0A433QK11"/>
<feature type="compositionally biased region" description="Polar residues" evidence="1">
    <location>
        <begin position="8"/>
        <end position="33"/>
    </location>
</feature>